<dbReference type="eggNOG" id="arCOG01641">
    <property type="taxonomic scope" value="Archaea"/>
</dbReference>
<keyword evidence="4" id="KW-1185">Reference proteome</keyword>
<feature type="region of interest" description="Disordered" evidence="1">
    <location>
        <begin position="52"/>
        <end position="114"/>
    </location>
</feature>
<evidence type="ECO:0000313" key="4">
    <source>
        <dbReference type="Proteomes" id="UP000017840"/>
    </source>
</evidence>
<evidence type="ECO:0000313" key="3">
    <source>
        <dbReference type="EMBL" id="ESP87086.1"/>
    </source>
</evidence>
<dbReference type="Proteomes" id="UP000017840">
    <property type="component" value="Unassembled WGS sequence"/>
</dbReference>
<sequence>MVDLPRTLRSVYAATLRERDGSYVVEVPKREVEHGSVSAGDVYRVALIEQVAAADDQTDPATASDGRTDARSNGAPESAGRSSEPSPPEPPVSEGEVRRVSVESLGDQGDGIAKVERGYVVIVPDAHPGDEPTVRIDRTKENVAFASVVDRDDRTP</sequence>
<feature type="domain" description="TRAM" evidence="2">
    <location>
        <begin position="91"/>
        <end position="150"/>
    </location>
</feature>
<organism evidence="3 4">
    <name type="scientific">Candidatus Halobonum tyrrellensis G22</name>
    <dbReference type="NCBI Taxonomy" id="1324957"/>
    <lineage>
        <taxon>Archaea</taxon>
        <taxon>Methanobacteriati</taxon>
        <taxon>Methanobacteriota</taxon>
        <taxon>Stenosarchaea group</taxon>
        <taxon>Halobacteria</taxon>
        <taxon>Halobacteriales</taxon>
        <taxon>Haloferacaceae</taxon>
        <taxon>Candidatus Halobonum</taxon>
    </lineage>
</organism>
<feature type="compositionally biased region" description="Low complexity" evidence="1">
    <location>
        <begin position="52"/>
        <end position="65"/>
    </location>
</feature>
<dbReference type="OrthoDB" id="28569at2157"/>
<dbReference type="AlphaFoldDB" id="V4GNW6"/>
<protein>
    <recommendedName>
        <fullName evidence="2">TRAM domain-containing protein</fullName>
    </recommendedName>
</protein>
<name>V4GNW6_9EURY</name>
<evidence type="ECO:0000256" key="1">
    <source>
        <dbReference type="SAM" id="MobiDB-lite"/>
    </source>
</evidence>
<dbReference type="PROSITE" id="PS50926">
    <property type="entry name" value="TRAM"/>
    <property type="match status" value="1"/>
</dbReference>
<accession>V4GNW6</accession>
<dbReference type="InterPro" id="IPR012340">
    <property type="entry name" value="NA-bd_OB-fold"/>
</dbReference>
<dbReference type="InterPro" id="IPR002792">
    <property type="entry name" value="TRAM_dom"/>
</dbReference>
<comment type="caution">
    <text evidence="3">The sequence shown here is derived from an EMBL/GenBank/DDBJ whole genome shotgun (WGS) entry which is preliminary data.</text>
</comment>
<evidence type="ECO:0000259" key="2">
    <source>
        <dbReference type="PROSITE" id="PS50926"/>
    </source>
</evidence>
<dbReference type="STRING" id="1324957.K933_16252"/>
<proteinExistence type="predicted"/>
<dbReference type="PATRIC" id="fig|1324957.4.peg.3300"/>
<gene>
    <name evidence="3" type="ORF">K933_16252</name>
</gene>
<dbReference type="RefSeq" id="WP_023395818.1">
    <property type="nucleotide sequence ID" value="NZ_ASGZ01000064.1"/>
</dbReference>
<dbReference type="EMBL" id="ASGZ01000064">
    <property type="protein sequence ID" value="ESP87086.1"/>
    <property type="molecule type" value="Genomic_DNA"/>
</dbReference>
<dbReference type="Gene3D" id="2.40.50.140">
    <property type="entry name" value="Nucleic acid-binding proteins"/>
    <property type="match status" value="1"/>
</dbReference>
<dbReference type="Pfam" id="PF01938">
    <property type="entry name" value="TRAM"/>
    <property type="match status" value="1"/>
</dbReference>
<reference evidence="3 4" key="1">
    <citation type="journal article" date="2013" name="Genome Announc.">
        <title>Draft Genome Sequence of 'Candidatus Halobonum tyrrellensis' Strain G22, Isolated from the Hypersaline Waters of Lake Tyrrell, Australia.</title>
        <authorList>
            <person name="Ugalde J.A."/>
            <person name="Narasingarao P."/>
            <person name="Kuo S."/>
            <person name="Podell S."/>
            <person name="Allen E.E."/>
        </authorList>
    </citation>
    <scope>NUCLEOTIDE SEQUENCE [LARGE SCALE GENOMIC DNA]</scope>
    <source>
        <strain evidence="3 4">G22</strain>
    </source>
</reference>
<feature type="compositionally biased region" description="Low complexity" evidence="1">
    <location>
        <begin position="75"/>
        <end position="84"/>
    </location>
</feature>
<dbReference type="SUPFAM" id="SSF50249">
    <property type="entry name" value="Nucleic acid-binding proteins"/>
    <property type="match status" value="1"/>
</dbReference>